<dbReference type="AlphaFoldDB" id="A0A5M6DEZ5"/>
<proteinExistence type="predicted"/>
<dbReference type="PANTHER" id="PTHR10605:SF56">
    <property type="entry name" value="BIFUNCTIONAL HEPARAN SULFATE N-DEACETYLASE_N-SULFOTRANSFERASE"/>
    <property type="match status" value="1"/>
</dbReference>
<evidence type="ECO:0000313" key="3">
    <source>
        <dbReference type="Proteomes" id="UP000324479"/>
    </source>
</evidence>
<dbReference type="PANTHER" id="PTHR10605">
    <property type="entry name" value="HEPARAN SULFATE SULFOTRANSFERASE"/>
    <property type="match status" value="1"/>
</dbReference>
<dbReference type="SUPFAM" id="SSF52540">
    <property type="entry name" value="P-loop containing nucleoside triphosphate hydrolases"/>
    <property type="match status" value="1"/>
</dbReference>
<sequence length="330" mass="38030">MDQFLASDDGATSMNHHPDFIIIGGMKCMTSTLHSQLESRSGFCMSEPKEPCYFSDDPVFQLGPEWYSQCWSSPNPGDLLGESSTHYTKLPTYPQTIERIRQTCPDVKLIYVMRHPIDRLVSQYVHEWTVGQVTDPIDRAIETFPELIQYSRYEYQIAPFIEAFGPTQVLPIFFDRLRRHPESELQRIFAFLRAPGVPIWRRDLPSQNIGHERMRTSPWRDRIVYAPGISWVRKSLIPRPVRERVKALWRLRDRPKLSEDSVAKLTEIFNHDLDLLSQRLGIDPALTCRNFERTAELDLPLGFCDGDGLTEPASGTAVSDRISDSTWDSK</sequence>
<dbReference type="InterPro" id="IPR037359">
    <property type="entry name" value="NST/OST"/>
</dbReference>
<dbReference type="EMBL" id="VWOX01000002">
    <property type="protein sequence ID" value="KAA5546134.1"/>
    <property type="molecule type" value="Genomic_DNA"/>
</dbReference>
<gene>
    <name evidence="2" type="ORF">FYK55_04355</name>
</gene>
<evidence type="ECO:0000313" key="2">
    <source>
        <dbReference type="EMBL" id="KAA5546134.1"/>
    </source>
</evidence>
<evidence type="ECO:0000256" key="1">
    <source>
        <dbReference type="ARBA" id="ARBA00022679"/>
    </source>
</evidence>
<dbReference type="GO" id="GO:0008146">
    <property type="term" value="F:sulfotransferase activity"/>
    <property type="evidence" value="ECO:0007669"/>
    <property type="project" value="InterPro"/>
</dbReference>
<keyword evidence="1 2" id="KW-0808">Transferase</keyword>
<dbReference type="InterPro" id="IPR027417">
    <property type="entry name" value="P-loop_NTPase"/>
</dbReference>
<dbReference type="Gene3D" id="3.40.50.300">
    <property type="entry name" value="P-loop containing nucleotide triphosphate hydrolases"/>
    <property type="match status" value="1"/>
</dbReference>
<organism evidence="2 3">
    <name type="scientific">Roseiconus nitratireducens</name>
    <dbReference type="NCBI Taxonomy" id="2605748"/>
    <lineage>
        <taxon>Bacteria</taxon>
        <taxon>Pseudomonadati</taxon>
        <taxon>Planctomycetota</taxon>
        <taxon>Planctomycetia</taxon>
        <taxon>Pirellulales</taxon>
        <taxon>Pirellulaceae</taxon>
        <taxon>Roseiconus</taxon>
    </lineage>
</organism>
<accession>A0A5M6DEZ5</accession>
<name>A0A5M6DEZ5_9BACT</name>
<reference evidence="2 3" key="1">
    <citation type="submission" date="2019-08" db="EMBL/GenBank/DDBJ databases">
        <authorList>
            <person name="Dhanesh K."/>
            <person name="Kumar G."/>
            <person name="Sasikala C."/>
            <person name="Venkata Ramana C."/>
        </authorList>
    </citation>
    <scope>NUCLEOTIDE SEQUENCE [LARGE SCALE GENOMIC DNA]</scope>
    <source>
        <strain evidence="2 3">JC645</strain>
    </source>
</reference>
<comment type="caution">
    <text evidence="2">The sequence shown here is derived from an EMBL/GenBank/DDBJ whole genome shotgun (WGS) entry which is preliminary data.</text>
</comment>
<dbReference type="Proteomes" id="UP000324479">
    <property type="component" value="Unassembled WGS sequence"/>
</dbReference>
<keyword evidence="3" id="KW-1185">Reference proteome</keyword>
<protein>
    <submittedName>
        <fullName evidence="2">Sulfotransferase</fullName>
    </submittedName>
</protein>
<dbReference type="Pfam" id="PF13469">
    <property type="entry name" value="Sulfotransfer_3"/>
    <property type="match status" value="1"/>
</dbReference>